<evidence type="ECO:0000313" key="3">
    <source>
        <dbReference type="Proteomes" id="UP000013304"/>
    </source>
</evidence>
<sequence>MFVQPQPGEIRLCERLSPVMMSAMTSLLLVLSVIVTGLYAGFMLTFLIAIMPGLAELTDEQFTAAMRRFNEKVPGPLFLVLFLGVVALPAAALLTGLGEHDEVAGPAIVGALVCAVAGHLITIAGNIPLNNALAQSEGGDDSAARKAFEPRWNTLHQVRTALALVACVLLAVAL</sequence>
<protein>
    <submittedName>
        <fullName evidence="2">DUF1772 domain containing protein</fullName>
    </submittedName>
</protein>
<dbReference type="InterPro" id="IPR013901">
    <property type="entry name" value="Anthrone_oxy"/>
</dbReference>
<dbReference type="eggNOG" id="COG5500">
    <property type="taxonomic scope" value="Bacteria"/>
</dbReference>
<feature type="transmembrane region" description="Helical" evidence="1">
    <location>
        <begin position="103"/>
        <end position="124"/>
    </location>
</feature>
<dbReference type="Proteomes" id="UP000013304">
    <property type="component" value="Chromosome"/>
</dbReference>
<accession>N0CUF1</accession>
<dbReference type="HOGENOM" id="CLU_111152_0_1_11"/>
<dbReference type="KEGG" id="sfi:SFUL_2264"/>
<keyword evidence="1" id="KW-0472">Membrane</keyword>
<feature type="transmembrane region" description="Helical" evidence="1">
    <location>
        <begin position="27"/>
        <end position="55"/>
    </location>
</feature>
<evidence type="ECO:0000313" key="2">
    <source>
        <dbReference type="EMBL" id="AGK77218.1"/>
    </source>
</evidence>
<keyword evidence="1" id="KW-0812">Transmembrane</keyword>
<dbReference type="AlphaFoldDB" id="N0CUF1"/>
<keyword evidence="1" id="KW-1133">Transmembrane helix</keyword>
<name>N0CUF1_STRMI</name>
<evidence type="ECO:0000256" key="1">
    <source>
        <dbReference type="SAM" id="Phobius"/>
    </source>
</evidence>
<feature type="transmembrane region" description="Helical" evidence="1">
    <location>
        <begin position="76"/>
        <end position="97"/>
    </location>
</feature>
<gene>
    <name evidence="2" type="ORF">SFUL_2264</name>
</gene>
<dbReference type="EMBL" id="CP005080">
    <property type="protein sequence ID" value="AGK77218.1"/>
    <property type="molecule type" value="Genomic_DNA"/>
</dbReference>
<proteinExistence type="predicted"/>
<dbReference type="PATRIC" id="fig|1303692.3.peg.2278"/>
<organism evidence="2 3">
    <name type="scientific">Streptomyces microflavus DSM 40593</name>
    <dbReference type="NCBI Taxonomy" id="1303692"/>
    <lineage>
        <taxon>Bacteria</taxon>
        <taxon>Bacillati</taxon>
        <taxon>Actinomycetota</taxon>
        <taxon>Actinomycetes</taxon>
        <taxon>Kitasatosporales</taxon>
        <taxon>Streptomycetaceae</taxon>
        <taxon>Streptomyces</taxon>
    </lineage>
</organism>
<dbReference type="Pfam" id="PF08592">
    <property type="entry name" value="Anthrone_oxy"/>
    <property type="match status" value="1"/>
</dbReference>
<reference evidence="2 3" key="1">
    <citation type="submission" date="2013-04" db="EMBL/GenBank/DDBJ databases">
        <title>Complete genome sequence of Streptomyces fulvissimus.</title>
        <authorList>
            <person name="Myronovskyi M."/>
            <person name="Tokovenko B."/>
            <person name="Manderscheid N."/>
            <person name="Petzke L."/>
            <person name="Luzhetskyy A."/>
        </authorList>
    </citation>
    <scope>NUCLEOTIDE SEQUENCE [LARGE SCALE GENOMIC DNA]</scope>
    <source>
        <strain evidence="2 3">DSM 40593</strain>
    </source>
</reference>